<sequence length="374" mass="40114">MSWQEELRRLDSELAEGRIEPAEHRKQRDELLAQASGSTVPSPVPSPLRRPGDTWRSANPASHPGPPPQRMESPRPAVPHQKPHPPWQRTGLPATVNASPVPAIPDHMTTAPSPADIVPTRYLRIDGPAAHQPGSRFPPITPPRGEAHVPPPRETGPEEPPGKHRFGGDGSSSGRTWPFVALGVLVVLGMIVGATMWLGQDDPKPNPLSTFVPQPPAAAAQPQLEDQVPPLPGKQYPESSTMSLAKGLDLNLYPKESAQVFSQHGITQFVYRGSATGDTGYLAFALPTTSPDDAKAVIDYLRAAADAGGFVPLAADPKVVTGRNGDRRMNGTWYTSGKVALVVWASQPFDKDKTELKTSLDNALAVFQKALPPS</sequence>
<dbReference type="EMBL" id="CABVGP010000003">
    <property type="protein sequence ID" value="VVJ23607.1"/>
    <property type="molecule type" value="Genomic_DNA"/>
</dbReference>
<evidence type="ECO:0000256" key="1">
    <source>
        <dbReference type="SAM" id="MobiDB-lite"/>
    </source>
</evidence>
<feature type="region of interest" description="Disordered" evidence="1">
    <location>
        <begin position="128"/>
        <end position="172"/>
    </location>
</feature>
<keyword evidence="4" id="KW-1185">Reference proteome</keyword>
<keyword evidence="2" id="KW-0472">Membrane</keyword>
<name>A0A6I8M3W7_9PSEU</name>
<proteinExistence type="predicted"/>
<dbReference type="Proteomes" id="UP000399805">
    <property type="component" value="Unassembled WGS sequence"/>
</dbReference>
<feature type="compositionally biased region" description="Basic and acidic residues" evidence="1">
    <location>
        <begin position="1"/>
        <end position="31"/>
    </location>
</feature>
<feature type="region of interest" description="Disordered" evidence="1">
    <location>
        <begin position="1"/>
        <end position="94"/>
    </location>
</feature>
<feature type="transmembrane region" description="Helical" evidence="2">
    <location>
        <begin position="179"/>
        <end position="199"/>
    </location>
</feature>
<reference evidence="3 4" key="1">
    <citation type="submission" date="2019-09" db="EMBL/GenBank/DDBJ databases">
        <authorList>
            <person name="Leyn A S."/>
        </authorList>
    </citation>
    <scope>NUCLEOTIDE SEQUENCE [LARGE SCALE GENOMIC DNA]</scope>
    <source>
        <strain evidence="3">AA231_1</strain>
    </source>
</reference>
<accession>A0A6I8M3W7</accession>
<evidence type="ECO:0000256" key="2">
    <source>
        <dbReference type="SAM" id="Phobius"/>
    </source>
</evidence>
<keyword evidence="2" id="KW-1133">Transmembrane helix</keyword>
<organism evidence="3 4">
    <name type="scientific">Amycolatopsis camponoti</name>
    <dbReference type="NCBI Taxonomy" id="2606593"/>
    <lineage>
        <taxon>Bacteria</taxon>
        <taxon>Bacillati</taxon>
        <taxon>Actinomycetota</taxon>
        <taxon>Actinomycetes</taxon>
        <taxon>Pseudonocardiales</taxon>
        <taxon>Pseudonocardiaceae</taxon>
        <taxon>Amycolatopsis</taxon>
    </lineage>
</organism>
<gene>
    <name evidence="3" type="ORF">AA23TX_08504</name>
</gene>
<keyword evidence="2" id="KW-0812">Transmembrane</keyword>
<dbReference type="RefSeq" id="WP_155548398.1">
    <property type="nucleotide sequence ID" value="NZ_CABVGP010000003.1"/>
</dbReference>
<dbReference type="AlphaFoldDB" id="A0A6I8M3W7"/>
<evidence type="ECO:0000313" key="4">
    <source>
        <dbReference type="Proteomes" id="UP000399805"/>
    </source>
</evidence>
<protein>
    <submittedName>
        <fullName evidence="3">Uncharacterized protein</fullName>
    </submittedName>
</protein>
<evidence type="ECO:0000313" key="3">
    <source>
        <dbReference type="EMBL" id="VVJ23607.1"/>
    </source>
</evidence>